<evidence type="ECO:0000259" key="1">
    <source>
        <dbReference type="PROSITE" id="PS50879"/>
    </source>
</evidence>
<dbReference type="SUPFAM" id="SSF53098">
    <property type="entry name" value="Ribonuclease H-like"/>
    <property type="match status" value="1"/>
</dbReference>
<dbReference type="AlphaFoldDB" id="A0A7C6Z480"/>
<dbReference type="GO" id="GO:0003676">
    <property type="term" value="F:nucleic acid binding"/>
    <property type="evidence" value="ECO:0007669"/>
    <property type="project" value="InterPro"/>
</dbReference>
<comment type="caution">
    <text evidence="2">The sequence shown here is derived from an EMBL/GenBank/DDBJ whole genome shotgun (WGS) entry which is preliminary data.</text>
</comment>
<gene>
    <name evidence="2" type="ORF">GX523_08260</name>
</gene>
<organism evidence="2 3">
    <name type="scientific">Desulfitobacterium dehalogenans</name>
    <dbReference type="NCBI Taxonomy" id="36854"/>
    <lineage>
        <taxon>Bacteria</taxon>
        <taxon>Bacillati</taxon>
        <taxon>Bacillota</taxon>
        <taxon>Clostridia</taxon>
        <taxon>Eubacteriales</taxon>
        <taxon>Desulfitobacteriaceae</taxon>
        <taxon>Desulfitobacterium</taxon>
    </lineage>
</organism>
<reference evidence="2 3" key="1">
    <citation type="journal article" date="2020" name="Biotechnol. Biofuels">
        <title>New insights from the biogas microbiome by comprehensive genome-resolved metagenomics of nearly 1600 species originating from multiple anaerobic digesters.</title>
        <authorList>
            <person name="Campanaro S."/>
            <person name="Treu L."/>
            <person name="Rodriguez-R L.M."/>
            <person name="Kovalovszki A."/>
            <person name="Ziels R.M."/>
            <person name="Maus I."/>
            <person name="Zhu X."/>
            <person name="Kougias P.G."/>
            <person name="Basile A."/>
            <person name="Luo G."/>
            <person name="Schluter A."/>
            <person name="Konstantinidis K.T."/>
            <person name="Angelidaki I."/>
        </authorList>
    </citation>
    <scope>NUCLEOTIDE SEQUENCE [LARGE SCALE GENOMIC DNA]</scope>
    <source>
        <strain evidence="2">AS05jafATM_4</strain>
    </source>
</reference>
<feature type="domain" description="RNase H type-1" evidence="1">
    <location>
        <begin position="127"/>
        <end position="250"/>
    </location>
</feature>
<accession>A0A7C6Z480</accession>
<evidence type="ECO:0000313" key="3">
    <source>
        <dbReference type="Proteomes" id="UP000553059"/>
    </source>
</evidence>
<dbReference type="InterPro" id="IPR012337">
    <property type="entry name" value="RNaseH-like_sf"/>
</dbReference>
<evidence type="ECO:0000313" key="2">
    <source>
        <dbReference type="EMBL" id="HHY26722.1"/>
    </source>
</evidence>
<dbReference type="Gene3D" id="3.30.420.10">
    <property type="entry name" value="Ribonuclease H-like superfamily/Ribonuclease H"/>
    <property type="match status" value="1"/>
</dbReference>
<protein>
    <recommendedName>
        <fullName evidence="1">RNase H type-1 domain-containing protein</fullName>
    </recommendedName>
</protein>
<dbReference type="Proteomes" id="UP000553059">
    <property type="component" value="Unassembled WGS sequence"/>
</dbReference>
<dbReference type="InterPro" id="IPR036397">
    <property type="entry name" value="RNaseH_sf"/>
</dbReference>
<dbReference type="InterPro" id="IPR002156">
    <property type="entry name" value="RNaseH_domain"/>
</dbReference>
<proteinExistence type="predicted"/>
<dbReference type="PROSITE" id="PS50879">
    <property type="entry name" value="RNASE_H_1"/>
    <property type="match status" value="1"/>
</dbReference>
<dbReference type="GO" id="GO:0004523">
    <property type="term" value="F:RNA-DNA hybrid ribonuclease activity"/>
    <property type="evidence" value="ECO:0007669"/>
    <property type="project" value="InterPro"/>
</dbReference>
<name>A0A7C6Z480_9FIRM</name>
<dbReference type="Pfam" id="PF00075">
    <property type="entry name" value="RNase_H"/>
    <property type="match status" value="1"/>
</dbReference>
<dbReference type="EMBL" id="DUTF01000186">
    <property type="protein sequence ID" value="HHY26722.1"/>
    <property type="molecule type" value="Genomic_DNA"/>
</dbReference>
<sequence length="250" mass="28840">MGDDKFIVNIEKNQKLTELYYQIINYFYQQYPNAVISHTKSYVGIKFKGGHNKCWFQTSDLYSLDFKFRKNPNEKSLEDNVISYRINDFKAFQELIPLINEKMKEIQPSKVEPYKNRVSLIDIQNDDSDVVKIYSIGSCNPQTRLGRYTALLQYKSHFKVVDGDLRDTTANRCIITGLIEAVKLLKKPCRVNLITSTSIGVNKVIKNDKGTNADIVRILLNILAEKQCDRSFIVVQGEGEELNEFIFSKT</sequence>